<accession>A0AAV5X055</accession>
<reference evidence="2" key="1">
    <citation type="submission" date="2023-10" db="EMBL/GenBank/DDBJ databases">
        <title>Genome assembly of Pristionchus species.</title>
        <authorList>
            <person name="Yoshida K."/>
            <person name="Sommer R.J."/>
        </authorList>
    </citation>
    <scope>NUCLEOTIDE SEQUENCE</scope>
    <source>
        <strain evidence="2">RS5133</strain>
    </source>
</reference>
<dbReference type="AlphaFoldDB" id="A0AAV5X055"/>
<comment type="caution">
    <text evidence="2">The sequence shown here is derived from an EMBL/GenBank/DDBJ whole genome shotgun (WGS) entry which is preliminary data.</text>
</comment>
<evidence type="ECO:0000313" key="3">
    <source>
        <dbReference type="Proteomes" id="UP001432322"/>
    </source>
</evidence>
<protein>
    <recommendedName>
        <fullName evidence="4">Transforming acidic coiled-coil-containing protein C-terminal domain-containing protein</fullName>
    </recommendedName>
</protein>
<keyword evidence="1" id="KW-0175">Coiled coil</keyword>
<gene>
    <name evidence="2" type="ORF">PFISCL1PPCAC_27562</name>
</gene>
<sequence>MGVLSMHTSTLGYQSSSLLMAGRGELAFLGTACGQILVSKIADIEDPELFMEHCHYPLSYLSILNDNLIVGSRSGCVVLVSLETSAHSSLHDDDYVLWPHNRIYNFTYIIQEIDLERNIIRKETDSFVKAYTKRRDDEVEKLREECDRSVKAMKERVKKIEEAFEMSEQEKQATISNLKRLYEDEFSAQHSDLVKQMNESFEAQKSEMIASFHDTEHRIVVQKKKFEDDLKQKQLEFEEEQNKVAKTLNEMKELKSEHQCREENMQQKRREEIRILEKELWNEKATSVQLAEQRDRAQNDCSKEKTAVLVRDETISQMEADLTTTTAKCAALMAELDVARKTEFALRLANKKVTASLNSKSEDLERTRVMAHRYERHLRELESRMDDISKCVYNSRVLEHKVLGLLAYVNEHPHHT</sequence>
<dbReference type="InterPro" id="IPR052993">
    <property type="entry name" value="CFA-57"/>
</dbReference>
<proteinExistence type="predicted"/>
<dbReference type="PANTHER" id="PTHR32215:SF0">
    <property type="entry name" value="CILIA- AND FLAGELLA-ASSOCIATED PROTEIN 57"/>
    <property type="match status" value="1"/>
</dbReference>
<dbReference type="PANTHER" id="PTHR32215">
    <property type="entry name" value="CILIA- AND FLAGELLA-ASSOCIATED PROTEIN 57"/>
    <property type="match status" value="1"/>
</dbReference>
<evidence type="ECO:0000256" key="1">
    <source>
        <dbReference type="SAM" id="Coils"/>
    </source>
</evidence>
<evidence type="ECO:0000313" key="2">
    <source>
        <dbReference type="EMBL" id="GMT36265.1"/>
    </source>
</evidence>
<organism evidence="2 3">
    <name type="scientific">Pristionchus fissidentatus</name>
    <dbReference type="NCBI Taxonomy" id="1538716"/>
    <lineage>
        <taxon>Eukaryota</taxon>
        <taxon>Metazoa</taxon>
        <taxon>Ecdysozoa</taxon>
        <taxon>Nematoda</taxon>
        <taxon>Chromadorea</taxon>
        <taxon>Rhabditida</taxon>
        <taxon>Rhabditina</taxon>
        <taxon>Diplogasteromorpha</taxon>
        <taxon>Diplogasteroidea</taxon>
        <taxon>Neodiplogasteridae</taxon>
        <taxon>Pristionchus</taxon>
    </lineage>
</organism>
<name>A0AAV5X055_9BILA</name>
<feature type="coiled-coil region" evidence="1">
    <location>
        <begin position="223"/>
        <end position="271"/>
    </location>
</feature>
<feature type="coiled-coil region" evidence="1">
    <location>
        <begin position="143"/>
        <end position="170"/>
    </location>
</feature>
<evidence type="ECO:0008006" key="4">
    <source>
        <dbReference type="Google" id="ProtNLM"/>
    </source>
</evidence>
<dbReference type="Proteomes" id="UP001432322">
    <property type="component" value="Unassembled WGS sequence"/>
</dbReference>
<dbReference type="EMBL" id="BTSY01000007">
    <property type="protein sequence ID" value="GMT36265.1"/>
    <property type="molecule type" value="Genomic_DNA"/>
</dbReference>
<keyword evidence="3" id="KW-1185">Reference proteome</keyword>